<evidence type="ECO:0000313" key="2">
    <source>
        <dbReference type="Proteomes" id="UP000336646"/>
    </source>
</evidence>
<name>A0A6C1TYM9_9CORY</name>
<dbReference type="EMBL" id="RXIR01000008">
    <property type="protein sequence ID" value="TVS28930.1"/>
    <property type="molecule type" value="Genomic_DNA"/>
</dbReference>
<dbReference type="OrthoDB" id="4419944at2"/>
<proteinExistence type="predicted"/>
<comment type="caution">
    <text evidence="1">The sequence shown here is derived from an EMBL/GenBank/DDBJ whole genome shotgun (WGS) entry which is preliminary data.</text>
</comment>
<sequence>MFQLPGYGDLVYPRAARLNIDFDFATFISVLLQSWARVEKPNLKTLVVLAPGCLSYLEYPADDHRVWVRLPVGKHRALAFP</sequence>
<accession>A0A6C1TYM9</accession>
<dbReference type="Proteomes" id="UP000336646">
    <property type="component" value="Unassembled WGS sequence"/>
</dbReference>
<organism evidence="1 2">
    <name type="scientific">Corynebacterium sanguinis</name>
    <dbReference type="NCBI Taxonomy" id="2594913"/>
    <lineage>
        <taxon>Bacteria</taxon>
        <taxon>Bacillati</taxon>
        <taxon>Actinomycetota</taxon>
        <taxon>Actinomycetes</taxon>
        <taxon>Mycobacteriales</taxon>
        <taxon>Corynebacteriaceae</taxon>
        <taxon>Corynebacterium</taxon>
    </lineage>
</organism>
<protein>
    <submittedName>
        <fullName evidence="1">Uncharacterized protein</fullName>
    </submittedName>
</protein>
<reference evidence="1 2" key="1">
    <citation type="submission" date="2018-12" db="EMBL/GenBank/DDBJ databases">
        <title>Corynebacterium sanguinis sp. nov., a clinically-associated and environmental corynebacterium.</title>
        <authorList>
            <person name="Gonzales-Siles L."/>
            <person name="Jaen-Luchoro D."/>
            <person name="Cardew S."/>
            <person name="Inganas E."/>
            <person name="Ohlen M."/>
            <person name="Jensie-Markopolous S."/>
            <person name="Pinyeiro-Iglesias B."/>
            <person name="Molin K."/>
            <person name="Skovbjerg S."/>
            <person name="Svensson-Stadler L."/>
            <person name="Funke G."/>
            <person name="Moore E.R.B."/>
        </authorList>
    </citation>
    <scope>NUCLEOTIDE SEQUENCE [LARGE SCALE GENOMIC DNA]</scope>
    <source>
        <strain evidence="1 2">58734</strain>
    </source>
</reference>
<dbReference type="AlphaFoldDB" id="A0A6C1TYM9"/>
<gene>
    <name evidence="1" type="ORF">EKI59_05030</name>
</gene>
<evidence type="ECO:0000313" key="1">
    <source>
        <dbReference type="EMBL" id="TVS28930.1"/>
    </source>
</evidence>